<dbReference type="InParanoid" id="D2V7W1"/>
<gene>
    <name evidence="1" type="ORF">NAEGRDRAFT_47383</name>
</gene>
<evidence type="ECO:0000313" key="2">
    <source>
        <dbReference type="Proteomes" id="UP000006671"/>
    </source>
</evidence>
<evidence type="ECO:0000313" key="1">
    <source>
        <dbReference type="EMBL" id="EFC46938.1"/>
    </source>
</evidence>
<dbReference type="VEuPathDB" id="AmoebaDB:NAEGRDRAFT_47383"/>
<accession>D2V7W1</accession>
<dbReference type="Proteomes" id="UP000006671">
    <property type="component" value="Unassembled WGS sequence"/>
</dbReference>
<keyword evidence="2" id="KW-1185">Reference proteome</keyword>
<dbReference type="GeneID" id="8861250"/>
<organism evidence="2">
    <name type="scientific">Naegleria gruberi</name>
    <name type="common">Amoeba</name>
    <dbReference type="NCBI Taxonomy" id="5762"/>
    <lineage>
        <taxon>Eukaryota</taxon>
        <taxon>Discoba</taxon>
        <taxon>Heterolobosea</taxon>
        <taxon>Tetramitia</taxon>
        <taxon>Eutetramitia</taxon>
        <taxon>Vahlkampfiidae</taxon>
        <taxon>Naegleria</taxon>
    </lineage>
</organism>
<protein>
    <submittedName>
        <fullName evidence="1">Predicted protein</fullName>
    </submittedName>
</protein>
<dbReference type="AlphaFoldDB" id="D2V7W1"/>
<sequence>MEFSPDDNSYQMNPVHFESNEDCNFRDMYATSCAITNSKYLVIIHVNRCNMKSETYQEFFTSDEVRWMLVDLNSYSVKRVYPIVYNIEKLKMLQISSDGFQRVEKRPRTTQLYLQDGDLNGGRTDSSLINRTSISQIRINDGFEPEFSHLFAFRPFQHNPELFQVHLSVSLNTLHSSYSDTKINKKKYGHFFRFYFKFSNEATCILERLLKFVREGHFSDVSISIKE</sequence>
<proteinExistence type="predicted"/>
<dbReference type="EMBL" id="GG738856">
    <property type="protein sequence ID" value="EFC46938.1"/>
    <property type="molecule type" value="Genomic_DNA"/>
</dbReference>
<name>D2V7W1_NAEGR</name>
<reference evidence="1 2" key="1">
    <citation type="journal article" date="2010" name="Cell">
        <title>The genome of Naegleria gruberi illuminates early eukaryotic versatility.</title>
        <authorList>
            <person name="Fritz-Laylin L.K."/>
            <person name="Prochnik S.E."/>
            <person name="Ginger M.L."/>
            <person name="Dacks J.B."/>
            <person name="Carpenter M.L."/>
            <person name="Field M.C."/>
            <person name="Kuo A."/>
            <person name="Paredez A."/>
            <person name="Chapman J."/>
            <person name="Pham J."/>
            <person name="Shu S."/>
            <person name="Neupane R."/>
            <person name="Cipriano M."/>
            <person name="Mancuso J."/>
            <person name="Tu H."/>
            <person name="Salamov A."/>
            <person name="Lindquist E."/>
            <person name="Shapiro H."/>
            <person name="Lucas S."/>
            <person name="Grigoriev I.V."/>
            <person name="Cande W.Z."/>
            <person name="Fulton C."/>
            <person name="Rokhsar D.S."/>
            <person name="Dawson S.C."/>
        </authorList>
    </citation>
    <scope>NUCLEOTIDE SEQUENCE [LARGE SCALE GENOMIC DNA]</scope>
    <source>
        <strain evidence="1 2">NEG-M</strain>
    </source>
</reference>
<dbReference type="KEGG" id="ngr:NAEGRDRAFT_47383"/>
<dbReference type="RefSeq" id="XP_002679682.1">
    <property type="nucleotide sequence ID" value="XM_002679636.1"/>
</dbReference>